<accession>A2FJJ4</accession>
<keyword evidence="3" id="KW-1185">Reference proteome</keyword>
<dbReference type="OrthoDB" id="336008at2759"/>
<feature type="region of interest" description="Disordered" evidence="1">
    <location>
        <begin position="13"/>
        <end position="36"/>
    </location>
</feature>
<sequence>MTSLGIRCLSPRISSIPAKNGNNSRHPKPPQKTKYQREKGNRLLFSSFVWFPDTNCSFPQQVVHSDNLWNHIGKLESPMEILISNRFPVDDIIFANEVILIRAHNGLCAVYKNWSNEFIAYINNSHGELVRSVFFNFKRSDVIFISTFKKDKFSGMRGYAISTRDLIEGKIYERRLLFTTDPIVYPGFVELDNTNGRAVLYFGPGKNYRIFSLYDYSEMFSVSSNDVMDIKMTPNSFMSIKLLSIFKFDLIFYDVTTGICQGDLCLPLIPQADLQFIERSGENILFKQNGNPINCYNIATRETRIIPDTEDASTSEFLFLYNRKLFFVFKSGVFLGYTFNGDKALTVSSERRLSLAPLCVDSNQEYLVCTSKGNGICKVHLFDLSTGKEEFSSTVDDGLLKGFRLTSIAYDKDSHCIVCGDEVGEFHFWL</sequence>
<evidence type="ECO:0000313" key="3">
    <source>
        <dbReference type="Proteomes" id="UP000001542"/>
    </source>
</evidence>
<dbReference type="VEuPathDB" id="TrichDB:TVAGG3_0328270"/>
<dbReference type="SUPFAM" id="SSF50978">
    <property type="entry name" value="WD40 repeat-like"/>
    <property type="match status" value="1"/>
</dbReference>
<dbReference type="PANTHER" id="PTHR31789:SF1">
    <property type="entry name" value="OS05G0482600 PROTEIN"/>
    <property type="match status" value="1"/>
</dbReference>
<reference evidence="2" key="2">
    <citation type="journal article" date="2007" name="Science">
        <title>Draft genome sequence of the sexually transmitted pathogen Trichomonas vaginalis.</title>
        <authorList>
            <person name="Carlton J.M."/>
            <person name="Hirt R.P."/>
            <person name="Silva J.C."/>
            <person name="Delcher A.L."/>
            <person name="Schatz M."/>
            <person name="Zhao Q."/>
            <person name="Wortman J.R."/>
            <person name="Bidwell S.L."/>
            <person name="Alsmark U.C.M."/>
            <person name="Besteiro S."/>
            <person name="Sicheritz-Ponten T."/>
            <person name="Noel C.J."/>
            <person name="Dacks J.B."/>
            <person name="Foster P.G."/>
            <person name="Simillion C."/>
            <person name="Van de Peer Y."/>
            <person name="Miranda-Saavedra D."/>
            <person name="Barton G.J."/>
            <person name="Westrop G.D."/>
            <person name="Mueller S."/>
            <person name="Dessi D."/>
            <person name="Fiori P.L."/>
            <person name="Ren Q."/>
            <person name="Paulsen I."/>
            <person name="Zhang H."/>
            <person name="Bastida-Corcuera F.D."/>
            <person name="Simoes-Barbosa A."/>
            <person name="Brown M.T."/>
            <person name="Hayes R.D."/>
            <person name="Mukherjee M."/>
            <person name="Okumura C.Y."/>
            <person name="Schneider R."/>
            <person name="Smith A.J."/>
            <person name="Vanacova S."/>
            <person name="Villalvazo M."/>
            <person name="Haas B.J."/>
            <person name="Pertea M."/>
            <person name="Feldblyum T.V."/>
            <person name="Utterback T.R."/>
            <person name="Shu C.L."/>
            <person name="Osoegawa K."/>
            <person name="de Jong P.J."/>
            <person name="Hrdy I."/>
            <person name="Horvathova L."/>
            <person name="Zubacova Z."/>
            <person name="Dolezal P."/>
            <person name="Malik S.B."/>
            <person name="Logsdon J.M. Jr."/>
            <person name="Henze K."/>
            <person name="Gupta A."/>
            <person name="Wang C.C."/>
            <person name="Dunne R.L."/>
            <person name="Upcroft J.A."/>
            <person name="Upcroft P."/>
            <person name="White O."/>
            <person name="Salzberg S.L."/>
            <person name="Tang P."/>
            <person name="Chiu C.-H."/>
            <person name="Lee Y.-S."/>
            <person name="Embley T.M."/>
            <person name="Coombs G.H."/>
            <person name="Mottram J.C."/>
            <person name="Tachezy J."/>
            <person name="Fraser-Liggett C.M."/>
            <person name="Johnson P.J."/>
        </authorList>
    </citation>
    <scope>NUCLEOTIDE SEQUENCE [LARGE SCALE GENOMIC DNA]</scope>
    <source>
        <strain evidence="2">G3</strain>
    </source>
</reference>
<dbReference type="AlphaFoldDB" id="A2FJJ4"/>
<dbReference type="InterPro" id="IPR036322">
    <property type="entry name" value="WD40_repeat_dom_sf"/>
</dbReference>
<dbReference type="EMBL" id="DS113831">
    <property type="protein sequence ID" value="EAX94926.1"/>
    <property type="molecule type" value="Genomic_DNA"/>
</dbReference>
<dbReference type="KEGG" id="tva:4752669"/>
<organism evidence="2 3">
    <name type="scientific">Trichomonas vaginalis (strain ATCC PRA-98 / G3)</name>
    <dbReference type="NCBI Taxonomy" id="412133"/>
    <lineage>
        <taxon>Eukaryota</taxon>
        <taxon>Metamonada</taxon>
        <taxon>Parabasalia</taxon>
        <taxon>Trichomonadida</taxon>
        <taxon>Trichomonadidae</taxon>
        <taxon>Trichomonas</taxon>
    </lineage>
</organism>
<evidence type="ECO:0000256" key="1">
    <source>
        <dbReference type="SAM" id="MobiDB-lite"/>
    </source>
</evidence>
<reference evidence="2" key="1">
    <citation type="submission" date="2006-10" db="EMBL/GenBank/DDBJ databases">
        <authorList>
            <person name="Amadeo P."/>
            <person name="Zhao Q."/>
            <person name="Wortman J."/>
            <person name="Fraser-Liggett C."/>
            <person name="Carlton J."/>
        </authorList>
    </citation>
    <scope>NUCLEOTIDE SEQUENCE</scope>
    <source>
        <strain evidence="2">G3</strain>
    </source>
</reference>
<dbReference type="Proteomes" id="UP000001542">
    <property type="component" value="Unassembled WGS sequence"/>
</dbReference>
<gene>
    <name evidence="2" type="ORF">TVAG_250920</name>
</gene>
<dbReference type="VEuPathDB" id="TrichDB:TVAG_250920"/>
<proteinExistence type="predicted"/>
<dbReference type="Pfam" id="PF25463">
    <property type="entry name" value="DUF7899"/>
    <property type="match status" value="1"/>
</dbReference>
<dbReference type="eggNOG" id="ENOG502QS54">
    <property type="taxonomic scope" value="Eukaryota"/>
</dbReference>
<dbReference type="InParanoid" id="A2FJJ4"/>
<dbReference type="SMR" id="A2FJJ4"/>
<dbReference type="InterPro" id="IPR057221">
    <property type="entry name" value="DUF7899"/>
</dbReference>
<evidence type="ECO:0000313" key="2">
    <source>
        <dbReference type="EMBL" id="EAX94926.1"/>
    </source>
</evidence>
<name>A2FJJ4_TRIV3</name>
<dbReference type="OMA" id="GPKVDEC"/>
<protein>
    <submittedName>
        <fullName evidence="2">Uncharacterized protein</fullName>
    </submittedName>
</protein>
<dbReference type="PANTHER" id="PTHR31789">
    <property type="entry name" value="OS05G0482600 PROTEIN"/>
    <property type="match status" value="1"/>
</dbReference>